<feature type="active site" description="Nucleophile" evidence="1">
    <location>
        <position position="47"/>
    </location>
</feature>
<evidence type="ECO:0000313" key="6">
    <source>
        <dbReference type="Proteomes" id="UP000215005"/>
    </source>
</evidence>
<organism evidence="5 6">
    <name type="scientific">Nocardiopsis gilva YIM 90087</name>
    <dbReference type="NCBI Taxonomy" id="1235441"/>
    <lineage>
        <taxon>Bacteria</taxon>
        <taxon>Bacillati</taxon>
        <taxon>Actinomycetota</taxon>
        <taxon>Actinomycetes</taxon>
        <taxon>Streptosporangiales</taxon>
        <taxon>Nocardiopsidaceae</taxon>
        <taxon>Nocardiopsis</taxon>
    </lineage>
</organism>
<feature type="active site" evidence="1">
    <location>
        <position position="254"/>
    </location>
</feature>
<name>A0A223SCQ3_9ACTN</name>
<evidence type="ECO:0000259" key="4">
    <source>
        <dbReference type="Pfam" id="PF13472"/>
    </source>
</evidence>
<feature type="disulfide bond" evidence="2">
    <location>
        <begin position="130"/>
        <end position="138"/>
    </location>
</feature>
<dbReference type="EMBL" id="CP022753">
    <property type="protein sequence ID" value="ASU85927.1"/>
    <property type="molecule type" value="Genomic_DNA"/>
</dbReference>
<dbReference type="Proteomes" id="UP000215005">
    <property type="component" value="Chromosome"/>
</dbReference>
<accession>A0A223SCQ3</accession>
<feature type="disulfide bond" evidence="2">
    <location>
        <begin position="188"/>
        <end position="236"/>
    </location>
</feature>
<dbReference type="PANTHER" id="PTHR37981:SF1">
    <property type="entry name" value="SGNH HYDROLASE-TYPE ESTERASE DOMAIN-CONTAINING PROTEIN"/>
    <property type="match status" value="1"/>
</dbReference>
<feature type="domain" description="SGNH hydrolase-type esterase" evidence="4">
    <location>
        <begin position="43"/>
        <end position="260"/>
    </location>
</feature>
<dbReference type="GO" id="GO:0019433">
    <property type="term" value="P:triglyceride catabolic process"/>
    <property type="evidence" value="ECO:0007669"/>
    <property type="project" value="TreeGrafter"/>
</dbReference>
<evidence type="ECO:0000256" key="1">
    <source>
        <dbReference type="PIRSR" id="PIRSR637460-1"/>
    </source>
</evidence>
<evidence type="ECO:0000256" key="2">
    <source>
        <dbReference type="PIRSR" id="PIRSR637460-2"/>
    </source>
</evidence>
<sequence>MATESVTSARRGRVLLAAVALCAAGGLATPPSVAAAPVGGYVALGDSYASGVGAGSYDSRSGDCQRSTRAYPQLWADTYAPSSFDFTACAGATTSDVTDSQVGPLGRGTELVSITAGANDAGMSEVLVTCVLQTESACRDRAAEARAYINETLPGRLDDVYTAIRGEARSASVVVLGYPRIYELGGTCPAGGLSEESRAEVNSALDELNDVTGKRAADHGFSFGDVRSAFTGHEICSDDPWIHGMTIPVGDSYHPTAEGHSDGYLPVLDDIA</sequence>
<dbReference type="SUPFAM" id="SSF52266">
    <property type="entry name" value="SGNH hydrolase"/>
    <property type="match status" value="1"/>
</dbReference>
<dbReference type="CDD" id="cd01823">
    <property type="entry name" value="SEST_like"/>
    <property type="match status" value="1"/>
</dbReference>
<feature type="disulfide bond" evidence="2">
    <location>
        <begin position="64"/>
        <end position="89"/>
    </location>
</feature>
<dbReference type="AlphaFoldDB" id="A0A223SCQ3"/>
<dbReference type="Gene3D" id="3.40.50.1110">
    <property type="entry name" value="SGNH hydrolase"/>
    <property type="match status" value="1"/>
</dbReference>
<dbReference type="PANTHER" id="PTHR37981">
    <property type="entry name" value="LIPASE 2"/>
    <property type="match status" value="1"/>
</dbReference>
<dbReference type="InterPro" id="IPR013830">
    <property type="entry name" value="SGNH_hydro"/>
</dbReference>
<feature type="chain" id="PRO_5011990847" evidence="3">
    <location>
        <begin position="36"/>
        <end position="272"/>
    </location>
</feature>
<reference evidence="5 6" key="1">
    <citation type="submission" date="2017-08" db="EMBL/GenBank/DDBJ databases">
        <title>The complete genome sequence of Nocardiopsis gilva YIM 90087.</title>
        <authorList>
            <person name="Yin M."/>
            <person name="Tang S."/>
        </authorList>
    </citation>
    <scope>NUCLEOTIDE SEQUENCE [LARGE SCALE GENOMIC DNA]</scope>
    <source>
        <strain evidence="5 6">YIM 90087</strain>
    </source>
</reference>
<feature type="signal peptide" evidence="3">
    <location>
        <begin position="1"/>
        <end position="35"/>
    </location>
</feature>
<proteinExistence type="predicted"/>
<protein>
    <submittedName>
        <fullName evidence="5">Lipase</fullName>
    </submittedName>
</protein>
<keyword evidence="2" id="KW-1015">Disulfide bond</keyword>
<evidence type="ECO:0000313" key="5">
    <source>
        <dbReference type="EMBL" id="ASU85927.1"/>
    </source>
</evidence>
<dbReference type="Pfam" id="PF13472">
    <property type="entry name" value="Lipase_GDSL_2"/>
    <property type="match status" value="1"/>
</dbReference>
<evidence type="ECO:0000256" key="3">
    <source>
        <dbReference type="SAM" id="SignalP"/>
    </source>
</evidence>
<gene>
    <name evidence="5" type="ORF">CDO52_26800</name>
</gene>
<dbReference type="RefSeq" id="WP_094932775.1">
    <property type="nucleotide sequence ID" value="NZ_CP022753.1"/>
</dbReference>
<keyword evidence="3" id="KW-0732">Signal</keyword>
<keyword evidence="6" id="KW-1185">Reference proteome</keyword>
<dbReference type="InterPro" id="IPR037460">
    <property type="entry name" value="SEST-like"/>
</dbReference>
<dbReference type="InterPro" id="IPR036514">
    <property type="entry name" value="SGNH_hydro_sf"/>
</dbReference>
<dbReference type="GO" id="GO:0004806">
    <property type="term" value="F:triacylglycerol lipase activity"/>
    <property type="evidence" value="ECO:0007669"/>
    <property type="project" value="TreeGrafter"/>
</dbReference>
<dbReference type="OrthoDB" id="5503950at2"/>
<dbReference type="KEGG" id="ngv:CDO52_26800"/>